<dbReference type="RefSeq" id="WP_207862190.1">
    <property type="nucleotide sequence ID" value="NZ_JAFREP010000033.1"/>
</dbReference>
<gene>
    <name evidence="2" type="ORF">J3U88_27330</name>
</gene>
<dbReference type="Proteomes" id="UP000664417">
    <property type="component" value="Unassembled WGS sequence"/>
</dbReference>
<evidence type="ECO:0000313" key="2">
    <source>
        <dbReference type="EMBL" id="MBO1322217.1"/>
    </source>
</evidence>
<dbReference type="AlphaFoldDB" id="A0A8J7U5Y8"/>
<dbReference type="Gene3D" id="3.60.10.10">
    <property type="entry name" value="Endonuclease/exonuclease/phosphatase"/>
    <property type="match status" value="1"/>
</dbReference>
<sequence>MNSALAKMVTIVALAVSFLFAQVPTGGEQPGGTSSTALSVVTYNVEWLGAPERAKLDISRTAQIRQAAQDIIDGGGAVYALQEIIVDPVNGDAFTDLLNELNRLDKETWAGGYNEKFSFWWNPDFTRFPAQRQAFVYKASVFSNVQFQTLLTEEVPADDARFASGRLPFMMTADVKLGDTTTQIRLVCLHLKCCKDGTNRRRASMHTLAEALHKSYRNDQVMVLGDMNVADAGGADGEMAAWGLYSDRDSNGVKDYSHAAGSVADLDWNDIDHILISDELLDEYTATPEKQRNITLKTTHSDHQPIKTTLVFAGSGGS</sequence>
<evidence type="ECO:0008006" key="4">
    <source>
        <dbReference type="Google" id="ProtNLM"/>
    </source>
</evidence>
<evidence type="ECO:0000313" key="3">
    <source>
        <dbReference type="Proteomes" id="UP000664417"/>
    </source>
</evidence>
<feature type="signal peptide" evidence="1">
    <location>
        <begin position="1"/>
        <end position="21"/>
    </location>
</feature>
<keyword evidence="3" id="KW-1185">Reference proteome</keyword>
<protein>
    <recommendedName>
        <fullName evidence="4">Endonuclease/exonuclease/phosphatase domain-containing protein</fullName>
    </recommendedName>
</protein>
<reference evidence="2" key="1">
    <citation type="submission" date="2021-03" db="EMBL/GenBank/DDBJ databases">
        <authorList>
            <person name="Wang G."/>
        </authorList>
    </citation>
    <scope>NUCLEOTIDE SEQUENCE</scope>
    <source>
        <strain evidence="2">KCTC 12899</strain>
    </source>
</reference>
<dbReference type="SUPFAM" id="SSF56219">
    <property type="entry name" value="DNase I-like"/>
    <property type="match status" value="1"/>
</dbReference>
<keyword evidence="1" id="KW-0732">Signal</keyword>
<name>A0A8J7U5Y8_9BACT</name>
<comment type="caution">
    <text evidence="2">The sequence shown here is derived from an EMBL/GenBank/DDBJ whole genome shotgun (WGS) entry which is preliminary data.</text>
</comment>
<proteinExistence type="predicted"/>
<organism evidence="2 3">
    <name type="scientific">Acanthopleuribacter pedis</name>
    <dbReference type="NCBI Taxonomy" id="442870"/>
    <lineage>
        <taxon>Bacteria</taxon>
        <taxon>Pseudomonadati</taxon>
        <taxon>Acidobacteriota</taxon>
        <taxon>Holophagae</taxon>
        <taxon>Acanthopleuribacterales</taxon>
        <taxon>Acanthopleuribacteraceae</taxon>
        <taxon>Acanthopleuribacter</taxon>
    </lineage>
</organism>
<accession>A0A8J7U5Y8</accession>
<dbReference type="InterPro" id="IPR036691">
    <property type="entry name" value="Endo/exonu/phosph_ase_sf"/>
</dbReference>
<feature type="chain" id="PRO_5035255985" description="Endonuclease/exonuclease/phosphatase domain-containing protein" evidence="1">
    <location>
        <begin position="22"/>
        <end position="318"/>
    </location>
</feature>
<evidence type="ECO:0000256" key="1">
    <source>
        <dbReference type="SAM" id="SignalP"/>
    </source>
</evidence>
<dbReference type="EMBL" id="JAFREP010000033">
    <property type="protein sequence ID" value="MBO1322217.1"/>
    <property type="molecule type" value="Genomic_DNA"/>
</dbReference>